<dbReference type="AlphaFoldDB" id="A0AA43TNG0"/>
<feature type="region of interest" description="Disordered" evidence="3">
    <location>
        <begin position="594"/>
        <end position="630"/>
    </location>
</feature>
<comment type="caution">
    <text evidence="4">The sequence shown here is derived from an EMBL/GenBank/DDBJ whole genome shotgun (WGS) entry which is preliminary data.</text>
</comment>
<keyword evidence="5" id="KW-1185">Reference proteome</keyword>
<evidence type="ECO:0000313" key="4">
    <source>
        <dbReference type="EMBL" id="MDI1485416.1"/>
    </source>
</evidence>
<evidence type="ECO:0000256" key="2">
    <source>
        <dbReference type="ARBA" id="ARBA00023242"/>
    </source>
</evidence>
<dbReference type="GO" id="GO:0003700">
    <property type="term" value="F:DNA-binding transcription factor activity"/>
    <property type="evidence" value="ECO:0007669"/>
    <property type="project" value="TreeGrafter"/>
</dbReference>
<proteinExistence type="predicted"/>
<dbReference type="GO" id="GO:0045944">
    <property type="term" value="P:positive regulation of transcription by RNA polymerase II"/>
    <property type="evidence" value="ECO:0007669"/>
    <property type="project" value="TreeGrafter"/>
</dbReference>
<evidence type="ECO:0000256" key="3">
    <source>
        <dbReference type="SAM" id="MobiDB-lite"/>
    </source>
</evidence>
<gene>
    <name evidence="4" type="ORF">OHK93_000553</name>
</gene>
<evidence type="ECO:0008006" key="6">
    <source>
        <dbReference type="Google" id="ProtNLM"/>
    </source>
</evidence>
<feature type="region of interest" description="Disordered" evidence="3">
    <location>
        <begin position="20"/>
        <end position="47"/>
    </location>
</feature>
<dbReference type="Pfam" id="PF11951">
    <property type="entry name" value="Fungal_trans_2"/>
    <property type="match status" value="1"/>
</dbReference>
<protein>
    <recommendedName>
        <fullName evidence="6">Transcription factor domain-containing protein</fullName>
    </recommendedName>
</protein>
<reference evidence="4" key="1">
    <citation type="journal article" date="2023" name="Genome Biol. Evol.">
        <title>First Whole Genome Sequence and Flow Cytometry Genome Size Data for the Lichen-Forming Fungus Ramalina farinacea (Ascomycota).</title>
        <authorList>
            <person name="Llewellyn T."/>
            <person name="Mian S."/>
            <person name="Hill R."/>
            <person name="Leitch I.J."/>
            <person name="Gaya E."/>
        </authorList>
    </citation>
    <scope>NUCLEOTIDE SEQUENCE</scope>
    <source>
        <strain evidence="4">LIQ254RAFAR</strain>
    </source>
</reference>
<comment type="subcellular location">
    <subcellularLocation>
        <location evidence="1">Nucleus</location>
    </subcellularLocation>
</comment>
<feature type="compositionally biased region" description="Basic and acidic residues" evidence="3">
    <location>
        <begin position="602"/>
        <end position="615"/>
    </location>
</feature>
<dbReference type="GO" id="GO:0005634">
    <property type="term" value="C:nucleus"/>
    <property type="evidence" value="ECO:0007669"/>
    <property type="project" value="UniProtKB-SubCell"/>
</dbReference>
<sequence length="630" mass="69625">MSEKEAHIGDRSHDHFVISLEHPNASTDQFERADAPSSLSFPKAPSANSSPILPVPAFKLVSSPRPVDCRPHPDVSAHDAIPDTFSALPEEYFGDLPIHDQLDTSRNPLDTNLLATSFQFAKDCRPWPAVRLSDIEEKASGQDELSVLHDSFTDNEGDVQDIERATSIDQTVGWCYPSPSSSASSTSSDDWALAPSNQIRLSIELTGVLHDLFHTRTCGILSIKNGHQENPWRTALWPMTTSEPALHYALLSMTASHATAQYPELKMKALEFQTISIELLRNNIASMRSDAALATALVLAFSESWHSHIYSGIYHLRGAREFIMNGLAEQEQMIMNGEELSRIRFLRSTWLYMDVIARLTVVSGEDPDDLDLMLAPEIGPQQPLQEIDPLMGCAASLFPLIGAVANLVKKVRRTTRTPLREVAKAASLRDQIQNWQVPANFIAPKDETLEIDHSRQTAEAYRYATLLFLFQSVPMICIEEPAALAERALRHLAAVPVTSPATIIHIFPLLAAGCEASSAEDREFVTERWDAMRDRMCIGNLDKCWDVMREVWNRRDAAGASSSFAAPNNPSDILADDVCITGCIDPWLVSNAPSASHLPSPGRDEPGRPRVKIDPELTSSSDDPAIFAHK</sequence>
<keyword evidence="2" id="KW-0539">Nucleus</keyword>
<name>A0AA43TNG0_9LECA</name>
<dbReference type="EMBL" id="JAPUFD010000001">
    <property type="protein sequence ID" value="MDI1485416.1"/>
    <property type="molecule type" value="Genomic_DNA"/>
</dbReference>
<accession>A0AA43TNG0</accession>
<dbReference type="InterPro" id="IPR021858">
    <property type="entry name" value="Fun_TF"/>
</dbReference>
<dbReference type="Proteomes" id="UP001161017">
    <property type="component" value="Unassembled WGS sequence"/>
</dbReference>
<dbReference type="PANTHER" id="PTHR37534:SF15">
    <property type="entry name" value="ZN(II)2CYS6 TRANSCRIPTION FACTOR (EUROFUNG)"/>
    <property type="match status" value="1"/>
</dbReference>
<evidence type="ECO:0000313" key="5">
    <source>
        <dbReference type="Proteomes" id="UP001161017"/>
    </source>
</evidence>
<evidence type="ECO:0000256" key="1">
    <source>
        <dbReference type="ARBA" id="ARBA00004123"/>
    </source>
</evidence>
<dbReference type="GO" id="GO:0000976">
    <property type="term" value="F:transcription cis-regulatory region binding"/>
    <property type="evidence" value="ECO:0007669"/>
    <property type="project" value="TreeGrafter"/>
</dbReference>
<organism evidence="4 5">
    <name type="scientific">Ramalina farinacea</name>
    <dbReference type="NCBI Taxonomy" id="258253"/>
    <lineage>
        <taxon>Eukaryota</taxon>
        <taxon>Fungi</taxon>
        <taxon>Dikarya</taxon>
        <taxon>Ascomycota</taxon>
        <taxon>Pezizomycotina</taxon>
        <taxon>Lecanoromycetes</taxon>
        <taxon>OSLEUM clade</taxon>
        <taxon>Lecanoromycetidae</taxon>
        <taxon>Lecanorales</taxon>
        <taxon>Lecanorineae</taxon>
        <taxon>Ramalinaceae</taxon>
        <taxon>Ramalina</taxon>
    </lineage>
</organism>
<dbReference type="PANTHER" id="PTHR37534">
    <property type="entry name" value="TRANSCRIPTIONAL ACTIVATOR PROTEIN UGA3"/>
    <property type="match status" value="1"/>
</dbReference>